<keyword evidence="1" id="KW-0805">Transcription regulation</keyword>
<dbReference type="SUPFAM" id="SSF52540">
    <property type="entry name" value="P-loop containing nucleoside triphosphate hydrolases"/>
    <property type="match status" value="1"/>
</dbReference>
<feature type="domain" description="HTH luxR-type" evidence="4">
    <location>
        <begin position="777"/>
        <end position="842"/>
    </location>
</feature>
<accession>L7L8X7</accession>
<dbReference type="PROSITE" id="PS50043">
    <property type="entry name" value="HTH_LUXR_2"/>
    <property type="match status" value="1"/>
</dbReference>
<dbReference type="GO" id="GO:0006355">
    <property type="term" value="P:regulation of DNA-templated transcription"/>
    <property type="evidence" value="ECO:0007669"/>
    <property type="project" value="InterPro"/>
</dbReference>
<evidence type="ECO:0000256" key="3">
    <source>
        <dbReference type="ARBA" id="ARBA00023163"/>
    </source>
</evidence>
<evidence type="ECO:0000259" key="4">
    <source>
        <dbReference type="PROSITE" id="PS50043"/>
    </source>
</evidence>
<dbReference type="PROSITE" id="PS00622">
    <property type="entry name" value="HTH_LUXR_1"/>
    <property type="match status" value="1"/>
</dbReference>
<dbReference type="GO" id="GO:0003677">
    <property type="term" value="F:DNA binding"/>
    <property type="evidence" value="ECO:0007669"/>
    <property type="project" value="UniProtKB-KW"/>
</dbReference>
<keyword evidence="3" id="KW-0804">Transcription</keyword>
<dbReference type="STRING" id="1121927.GOHSU_22_00600"/>
<gene>
    <name evidence="5" type="ORF">GOHSU_22_00600</name>
</gene>
<reference evidence="5 6" key="1">
    <citation type="submission" date="2012-12" db="EMBL/GenBank/DDBJ databases">
        <title>Whole genome shotgun sequence of Gordonia hirsuta NBRC 16056.</title>
        <authorList>
            <person name="Isaki-Nakamura S."/>
            <person name="Hosoyama A."/>
            <person name="Tsuchikane K."/>
            <person name="Katsumata H."/>
            <person name="Baba S."/>
            <person name="Yamazaki S."/>
            <person name="Fujita N."/>
        </authorList>
    </citation>
    <scope>NUCLEOTIDE SEQUENCE [LARGE SCALE GENOMIC DNA]</scope>
    <source>
        <strain evidence="5 6">NBRC 16056</strain>
    </source>
</reference>
<evidence type="ECO:0000313" key="6">
    <source>
        <dbReference type="Proteomes" id="UP000053405"/>
    </source>
</evidence>
<organism evidence="5 6">
    <name type="scientific">Gordonia hirsuta DSM 44140 = NBRC 16056</name>
    <dbReference type="NCBI Taxonomy" id="1121927"/>
    <lineage>
        <taxon>Bacteria</taxon>
        <taxon>Bacillati</taxon>
        <taxon>Actinomycetota</taxon>
        <taxon>Actinomycetes</taxon>
        <taxon>Mycobacteriales</taxon>
        <taxon>Gordoniaceae</taxon>
        <taxon>Gordonia</taxon>
    </lineage>
</organism>
<protein>
    <submittedName>
        <fullName evidence="5">Putative transcriptional regulator</fullName>
    </submittedName>
</protein>
<dbReference type="RefSeq" id="WP_005940028.1">
    <property type="nucleotide sequence ID" value="NZ_ATVK01000050.1"/>
</dbReference>
<dbReference type="PANTHER" id="PTHR44688">
    <property type="entry name" value="DNA-BINDING TRANSCRIPTIONAL ACTIVATOR DEVR_DOSR"/>
    <property type="match status" value="1"/>
</dbReference>
<evidence type="ECO:0000256" key="1">
    <source>
        <dbReference type="ARBA" id="ARBA00023015"/>
    </source>
</evidence>
<dbReference type="Proteomes" id="UP000053405">
    <property type="component" value="Unassembled WGS sequence"/>
</dbReference>
<dbReference type="InterPro" id="IPR000792">
    <property type="entry name" value="Tscrpt_reg_LuxR_C"/>
</dbReference>
<proteinExistence type="predicted"/>
<sequence>MGVPGTGLAGRQALARAGLDREDLPRGGVVVGAAGSGKTTVLRAIAEHIDDPTITLSGVGGCAALVFGPLVADGDLSPGRLRWSLATAVSRRPGEAMMVDDADRLDDEAAALVHSLVVHEAAPILLSCTVDPLRPDPAQIPEAIRALWKDGHLPRFDLRPIDTGELTDYLQGELGAPPTGRDVQRLTRWCGGDLAALTALIDSSIRARDWRTVQGVAVLAGRPTLPLQIREQVAAIVAALPTEVREVLDLLAAAVPILDERTDGWLPLAPLSRLYDFSVLVEAERCGVIESEPASAAAARVRLSAPLLGEVITAQLPGLRRLQLIGRLRDAVVAESPRPLGDETTTLRGLLDLSVPPAAGRTCTLDAGRSALRLGDPAAVSVLAGGDCANDPEGAALAAWAKLHLGDVDGFEQLVAAWSGDRSPLWRGLGDFTAQARQWQVGGPQAFLRYWDGEPGGLIGAVRRSLATDRRSGAWFGLLAAGTAFLAGRFTATNTILEATRPAARDDGLLVFYLLLVELHLDLMVDGGERACERTERARDGIQWRSDELHAAADFACALAHLAVGSFGEAITELRSCIPFLAAVPWRQVATHLLGRALAMASGTGSAGSHAWDGEDTALPLTVAAAGLDRAWAGAGDDAADAIDTLLATAAALLGPAPVLALEQLETALRFLPPGDGARVRTAVDALARAAGTAEHTERVGLIADYGAAVNAGDGAALAAVAARYQRLGLLPVAADAYAQAAAAHRRTEDERAAAINAIGARDLVAQMGGLHSPAQRRVVVPELTRREQDVVASVALGLSNREIADRLHLSVRTVEGHLLRAGMKTGLRCREDLARYWRERAS</sequence>
<dbReference type="eggNOG" id="COG2909">
    <property type="taxonomic scope" value="Bacteria"/>
</dbReference>
<dbReference type="AlphaFoldDB" id="L7L8X7"/>
<keyword evidence="2" id="KW-0238">DNA-binding</keyword>
<dbReference type="InterPro" id="IPR027417">
    <property type="entry name" value="P-loop_NTPase"/>
</dbReference>
<dbReference type="Pfam" id="PF00196">
    <property type="entry name" value="GerE"/>
    <property type="match status" value="1"/>
</dbReference>
<dbReference type="EMBL" id="BANT01000022">
    <property type="protein sequence ID" value="GAC57600.1"/>
    <property type="molecule type" value="Genomic_DNA"/>
</dbReference>
<dbReference type="SUPFAM" id="SSF46894">
    <property type="entry name" value="C-terminal effector domain of the bipartite response regulators"/>
    <property type="match status" value="1"/>
</dbReference>
<dbReference type="InterPro" id="IPR016032">
    <property type="entry name" value="Sig_transdc_resp-reg_C-effctor"/>
</dbReference>
<dbReference type="SMART" id="SM00382">
    <property type="entry name" value="AAA"/>
    <property type="match status" value="1"/>
</dbReference>
<dbReference type="CDD" id="cd06170">
    <property type="entry name" value="LuxR_C_like"/>
    <property type="match status" value="1"/>
</dbReference>
<dbReference type="InterPro" id="IPR036388">
    <property type="entry name" value="WH-like_DNA-bd_sf"/>
</dbReference>
<evidence type="ECO:0000256" key="2">
    <source>
        <dbReference type="ARBA" id="ARBA00023125"/>
    </source>
</evidence>
<keyword evidence="6" id="KW-1185">Reference proteome</keyword>
<evidence type="ECO:0000313" key="5">
    <source>
        <dbReference type="EMBL" id="GAC57600.1"/>
    </source>
</evidence>
<dbReference type="Gene3D" id="3.40.50.300">
    <property type="entry name" value="P-loop containing nucleotide triphosphate hydrolases"/>
    <property type="match status" value="1"/>
</dbReference>
<dbReference type="OrthoDB" id="3197423at2"/>
<comment type="caution">
    <text evidence="5">The sequence shown here is derived from an EMBL/GenBank/DDBJ whole genome shotgun (WGS) entry which is preliminary data.</text>
</comment>
<dbReference type="SMART" id="SM00421">
    <property type="entry name" value="HTH_LUXR"/>
    <property type="match status" value="1"/>
</dbReference>
<dbReference type="Gene3D" id="1.10.10.10">
    <property type="entry name" value="Winged helix-like DNA-binding domain superfamily/Winged helix DNA-binding domain"/>
    <property type="match status" value="1"/>
</dbReference>
<dbReference type="InterPro" id="IPR003593">
    <property type="entry name" value="AAA+_ATPase"/>
</dbReference>
<name>L7L8X7_9ACTN</name>
<dbReference type="PRINTS" id="PR00038">
    <property type="entry name" value="HTHLUXR"/>
</dbReference>
<dbReference type="eggNOG" id="COG2197">
    <property type="taxonomic scope" value="Bacteria"/>
</dbReference>
<dbReference type="PANTHER" id="PTHR44688:SF16">
    <property type="entry name" value="DNA-BINDING TRANSCRIPTIONAL ACTIVATOR DEVR_DOSR"/>
    <property type="match status" value="1"/>
</dbReference>